<dbReference type="SUPFAM" id="SSF51735">
    <property type="entry name" value="NAD(P)-binding Rossmann-fold domains"/>
    <property type="match status" value="1"/>
</dbReference>
<dbReference type="InterPro" id="IPR036291">
    <property type="entry name" value="NAD(P)-bd_dom_sf"/>
</dbReference>
<name>A0A9P3HDT9_9FUNG</name>
<sequence length="346" mass="37843">MPFTVKDFLKDQFMSLNITPQDLTGKTIVVTGSNVGIGYGTVCHLAGMHPARIILACRNTSKAEEAIRKIKATASINSEGVIFEAQELNLASFASCRAFAKKYQESGLPIHILINNAGITSTTFSLTEDNHESIFATNHLGTVLLTLLLLPIVRKTAAQDASTYPRIIVVASEMHHWGPLTSKDSDSFVRALDDPTNVESFKQRYPDSKLMNVLFTRSLATHLKASSHPQDKKITVSVINPGLVASEFGTKSEVSIWSRLGFTVMMSIMRGFLARNIMDGAKTTVFAAIEPECGIENGAENGLYYSSCRVAPVNPIVEGEEGKALGERLWKETIETIQTTPTEFDI</sequence>
<dbReference type="Proteomes" id="UP000827284">
    <property type="component" value="Unassembled WGS sequence"/>
</dbReference>
<dbReference type="Pfam" id="PF00106">
    <property type="entry name" value="adh_short"/>
    <property type="match status" value="1"/>
</dbReference>
<evidence type="ECO:0000256" key="1">
    <source>
        <dbReference type="ARBA" id="ARBA00023002"/>
    </source>
</evidence>
<dbReference type="PANTHER" id="PTHR43157">
    <property type="entry name" value="PHOSPHATIDYLINOSITOL-GLYCAN BIOSYNTHESIS CLASS F PROTEIN-RELATED"/>
    <property type="match status" value="1"/>
</dbReference>
<comment type="caution">
    <text evidence="2">The sequence shown here is derived from an EMBL/GenBank/DDBJ whole genome shotgun (WGS) entry which is preliminary data.</text>
</comment>
<evidence type="ECO:0008006" key="4">
    <source>
        <dbReference type="Google" id="ProtNLM"/>
    </source>
</evidence>
<dbReference type="InterPro" id="IPR002347">
    <property type="entry name" value="SDR_fam"/>
</dbReference>
<dbReference type="PANTHER" id="PTHR43157:SF31">
    <property type="entry name" value="PHOSPHATIDYLINOSITOL-GLYCAN BIOSYNTHESIS CLASS F PROTEIN"/>
    <property type="match status" value="1"/>
</dbReference>
<keyword evidence="3" id="KW-1185">Reference proteome</keyword>
<keyword evidence="1" id="KW-0560">Oxidoreductase</keyword>
<evidence type="ECO:0000313" key="2">
    <source>
        <dbReference type="EMBL" id="GJJ74916.1"/>
    </source>
</evidence>
<accession>A0A9P3HDT9</accession>
<reference evidence="2" key="1">
    <citation type="submission" date="2021-11" db="EMBL/GenBank/DDBJ databases">
        <authorList>
            <person name="Herlambang A."/>
            <person name="Guo Y."/>
            <person name="Takashima Y."/>
            <person name="Nishizawa T."/>
        </authorList>
    </citation>
    <scope>NUCLEOTIDE SEQUENCE</scope>
    <source>
        <strain evidence="2">E1425</strain>
    </source>
</reference>
<dbReference type="AlphaFoldDB" id="A0A9P3HDT9"/>
<evidence type="ECO:0000313" key="3">
    <source>
        <dbReference type="Proteomes" id="UP000827284"/>
    </source>
</evidence>
<dbReference type="PRINTS" id="PR00081">
    <property type="entry name" value="GDHRDH"/>
</dbReference>
<dbReference type="GO" id="GO:0016491">
    <property type="term" value="F:oxidoreductase activity"/>
    <property type="evidence" value="ECO:0007669"/>
    <property type="project" value="UniProtKB-KW"/>
</dbReference>
<dbReference type="OrthoDB" id="542013at2759"/>
<gene>
    <name evidence="2" type="ORF">EMPS_07274</name>
</gene>
<protein>
    <recommendedName>
        <fullName evidence="4">NAD(P)-binding protein</fullName>
    </recommendedName>
</protein>
<reference evidence="2" key="2">
    <citation type="journal article" date="2022" name="Microbiol. Resour. Announc.">
        <title>Whole-Genome Sequence of Entomortierella parvispora E1425, a Mucoromycotan Fungus Associated with Burkholderiaceae-Related Endosymbiotic Bacteria.</title>
        <authorList>
            <person name="Herlambang A."/>
            <person name="Guo Y."/>
            <person name="Takashima Y."/>
            <person name="Narisawa K."/>
            <person name="Ohta H."/>
            <person name="Nishizawa T."/>
        </authorList>
    </citation>
    <scope>NUCLEOTIDE SEQUENCE</scope>
    <source>
        <strain evidence="2">E1425</strain>
    </source>
</reference>
<dbReference type="Gene3D" id="3.40.50.720">
    <property type="entry name" value="NAD(P)-binding Rossmann-like Domain"/>
    <property type="match status" value="1"/>
</dbReference>
<proteinExistence type="predicted"/>
<dbReference type="EMBL" id="BQFW01000010">
    <property type="protein sequence ID" value="GJJ74916.1"/>
    <property type="molecule type" value="Genomic_DNA"/>
</dbReference>
<organism evidence="2 3">
    <name type="scientific">Entomortierella parvispora</name>
    <dbReference type="NCBI Taxonomy" id="205924"/>
    <lineage>
        <taxon>Eukaryota</taxon>
        <taxon>Fungi</taxon>
        <taxon>Fungi incertae sedis</taxon>
        <taxon>Mucoromycota</taxon>
        <taxon>Mortierellomycotina</taxon>
        <taxon>Mortierellomycetes</taxon>
        <taxon>Mortierellales</taxon>
        <taxon>Mortierellaceae</taxon>
        <taxon>Entomortierella</taxon>
    </lineage>
</organism>